<name>A0A0E2BDZ0_9LEPT</name>
<organism evidence="1 2">
    <name type="scientific">Leptospira santarosai str. MOR084</name>
    <dbReference type="NCBI Taxonomy" id="1049984"/>
    <lineage>
        <taxon>Bacteria</taxon>
        <taxon>Pseudomonadati</taxon>
        <taxon>Spirochaetota</taxon>
        <taxon>Spirochaetia</taxon>
        <taxon>Leptospirales</taxon>
        <taxon>Leptospiraceae</taxon>
        <taxon>Leptospira</taxon>
    </lineage>
</organism>
<keyword evidence="2" id="KW-1185">Reference proteome</keyword>
<gene>
    <name evidence="1" type="ORF">LEP1GSC179_2481</name>
</gene>
<evidence type="ECO:0000313" key="1">
    <source>
        <dbReference type="EMBL" id="EKO33505.1"/>
    </source>
</evidence>
<evidence type="ECO:0000313" key="2">
    <source>
        <dbReference type="Proteomes" id="UP000006329"/>
    </source>
</evidence>
<dbReference type="EMBL" id="AHON02000051">
    <property type="protein sequence ID" value="EKO33505.1"/>
    <property type="molecule type" value="Genomic_DNA"/>
</dbReference>
<dbReference type="AlphaFoldDB" id="A0A0E2BDZ0"/>
<protein>
    <submittedName>
        <fullName evidence="1">Uncharacterized protein</fullName>
    </submittedName>
</protein>
<proteinExistence type="predicted"/>
<dbReference type="Proteomes" id="UP000006329">
    <property type="component" value="Unassembled WGS sequence"/>
</dbReference>
<comment type="caution">
    <text evidence="1">The sequence shown here is derived from an EMBL/GenBank/DDBJ whole genome shotgun (WGS) entry which is preliminary data.</text>
</comment>
<accession>A0A0E2BDZ0</accession>
<reference evidence="1" key="1">
    <citation type="submission" date="2012-10" db="EMBL/GenBank/DDBJ databases">
        <authorList>
            <person name="Harkins D.M."/>
            <person name="Durkin A.S."/>
            <person name="Brinkac L.M."/>
            <person name="Haft D.H."/>
            <person name="Selengut J.D."/>
            <person name="Sanka R."/>
            <person name="DePew J."/>
            <person name="Purushe J."/>
            <person name="Matthias M.A."/>
            <person name="Vinetz J.M."/>
            <person name="Sutton G.G."/>
            <person name="Nierman W.C."/>
            <person name="Fouts D.E."/>
        </authorList>
    </citation>
    <scope>NUCLEOTIDE SEQUENCE [LARGE SCALE GENOMIC DNA]</scope>
    <source>
        <strain evidence="1">MOR084</strain>
    </source>
</reference>
<sequence>MLILGLKAAASFICSTNRCLFGISPFKTCSGEKPKNTVGD</sequence>